<organism evidence="5">
    <name type="scientific">marine sediment metagenome</name>
    <dbReference type="NCBI Taxonomy" id="412755"/>
    <lineage>
        <taxon>unclassified sequences</taxon>
        <taxon>metagenomes</taxon>
        <taxon>ecological metagenomes</taxon>
    </lineage>
</organism>
<dbReference type="GO" id="GO:0003735">
    <property type="term" value="F:structural constituent of ribosome"/>
    <property type="evidence" value="ECO:0007669"/>
    <property type="project" value="InterPro"/>
</dbReference>
<dbReference type="Gene3D" id="3.30.1140.32">
    <property type="entry name" value="Ribosomal protein S3, C-terminal domain"/>
    <property type="match status" value="1"/>
</dbReference>
<dbReference type="InterPro" id="IPR057258">
    <property type="entry name" value="Ribosomal_uS3"/>
</dbReference>
<dbReference type="GO" id="GO:0006412">
    <property type="term" value="P:translation"/>
    <property type="evidence" value="ECO:0007669"/>
    <property type="project" value="InterPro"/>
</dbReference>
<reference evidence="5" key="1">
    <citation type="journal article" date="2014" name="Front. Microbiol.">
        <title>High frequency of phylogenetically diverse reductive dehalogenase-homologous genes in deep subseafloor sedimentary metagenomes.</title>
        <authorList>
            <person name="Kawai M."/>
            <person name="Futagami T."/>
            <person name="Toyoda A."/>
            <person name="Takaki Y."/>
            <person name="Nishi S."/>
            <person name="Hori S."/>
            <person name="Arai W."/>
            <person name="Tsubouchi T."/>
            <person name="Morono Y."/>
            <person name="Uchiyama I."/>
            <person name="Ito T."/>
            <person name="Fujiyama A."/>
            <person name="Inagaki F."/>
            <person name="Takami H."/>
        </authorList>
    </citation>
    <scope>NUCLEOTIDE SEQUENCE</scope>
    <source>
        <strain evidence="5">Expedition CK06-06</strain>
    </source>
</reference>
<name>X0WT85_9ZZZZ</name>
<dbReference type="InterPro" id="IPR036419">
    <property type="entry name" value="Ribosomal_S3_C_sf"/>
</dbReference>
<dbReference type="InterPro" id="IPR001351">
    <property type="entry name" value="Ribosomal_uS3_C"/>
</dbReference>
<comment type="similarity">
    <text evidence="1">Belongs to the universal ribosomal protein uS3 family.</text>
</comment>
<sequence>VEALKSDLEKVSGDKIRLTIREVEYPELEAVLVARSIAGRLEERIPFRRAMKQAVFRTLQAGAKGIKITCGGRLGGLEIARTETLHQGQMPLHKLRANIDYGFAEAHTLMGLIGVKVWVYKGDIIPEMKEKNATAETSEVSQDT</sequence>
<evidence type="ECO:0000259" key="4">
    <source>
        <dbReference type="Pfam" id="PF00189"/>
    </source>
</evidence>
<dbReference type="SUPFAM" id="SSF54821">
    <property type="entry name" value="Ribosomal protein S3 C-terminal domain"/>
    <property type="match status" value="1"/>
</dbReference>
<dbReference type="Pfam" id="PF00189">
    <property type="entry name" value="Ribosomal_S3_C"/>
    <property type="match status" value="1"/>
</dbReference>
<evidence type="ECO:0000256" key="2">
    <source>
        <dbReference type="ARBA" id="ARBA00022980"/>
    </source>
</evidence>
<proteinExistence type="inferred from homology"/>
<gene>
    <name evidence="5" type="ORF">S01H1_68701</name>
</gene>
<dbReference type="InterPro" id="IPR018280">
    <property type="entry name" value="Ribosomal_uS3_CS"/>
</dbReference>
<dbReference type="PANTHER" id="PTHR11760">
    <property type="entry name" value="30S/40S RIBOSOMAL PROTEIN S3"/>
    <property type="match status" value="1"/>
</dbReference>
<keyword evidence="3" id="KW-0687">Ribonucleoprotein</keyword>
<evidence type="ECO:0000256" key="3">
    <source>
        <dbReference type="ARBA" id="ARBA00023274"/>
    </source>
</evidence>
<dbReference type="NCBIfam" id="TIGR01009">
    <property type="entry name" value="rpsC_bact"/>
    <property type="match status" value="1"/>
</dbReference>
<accession>X0WT85</accession>
<dbReference type="AlphaFoldDB" id="X0WT85"/>
<keyword evidence="2" id="KW-0689">Ribosomal protein</keyword>
<dbReference type="PANTHER" id="PTHR11760:SF19">
    <property type="entry name" value="SMALL RIBOSOMAL SUBUNIT PROTEIN US3C"/>
    <property type="match status" value="1"/>
</dbReference>
<protein>
    <recommendedName>
        <fullName evidence="4">Small ribosomal subunit protein uS3 C-terminal domain-containing protein</fullName>
    </recommendedName>
</protein>
<comment type="caution">
    <text evidence="5">The sequence shown here is derived from an EMBL/GenBank/DDBJ whole genome shotgun (WGS) entry which is preliminary data.</text>
</comment>
<evidence type="ECO:0000313" key="5">
    <source>
        <dbReference type="EMBL" id="GAG34179.1"/>
    </source>
</evidence>
<feature type="non-terminal residue" evidence="5">
    <location>
        <position position="1"/>
    </location>
</feature>
<dbReference type="InterPro" id="IPR005704">
    <property type="entry name" value="Ribosomal_uS3_bac-typ"/>
</dbReference>
<dbReference type="GO" id="GO:0022627">
    <property type="term" value="C:cytosolic small ribosomal subunit"/>
    <property type="evidence" value="ECO:0007669"/>
    <property type="project" value="TreeGrafter"/>
</dbReference>
<evidence type="ECO:0000256" key="1">
    <source>
        <dbReference type="ARBA" id="ARBA00010761"/>
    </source>
</evidence>
<dbReference type="EMBL" id="BARS01045567">
    <property type="protein sequence ID" value="GAG34179.1"/>
    <property type="molecule type" value="Genomic_DNA"/>
</dbReference>
<dbReference type="PROSITE" id="PS00548">
    <property type="entry name" value="RIBOSOMAL_S3"/>
    <property type="match status" value="1"/>
</dbReference>
<feature type="domain" description="Small ribosomal subunit protein uS3 C-terminal" evidence="4">
    <location>
        <begin position="37"/>
        <end position="119"/>
    </location>
</feature>